<dbReference type="SUPFAM" id="SSF51735">
    <property type="entry name" value="NAD(P)-binding Rossmann-fold domains"/>
    <property type="match status" value="1"/>
</dbReference>
<dbReference type="PANTHER" id="PTHR43377">
    <property type="entry name" value="BILIVERDIN REDUCTASE A"/>
    <property type="match status" value="1"/>
</dbReference>
<dbReference type="SUPFAM" id="SSF55347">
    <property type="entry name" value="Glyceraldehyde-3-phosphate dehydrogenase-like, C-terminal domain"/>
    <property type="match status" value="1"/>
</dbReference>
<dbReference type="EMBL" id="JBHUDP010000002">
    <property type="protein sequence ID" value="MFD1685878.1"/>
    <property type="molecule type" value="Genomic_DNA"/>
</dbReference>
<organism evidence="3 4">
    <name type="scientific">Halobellus litoreus</name>
    <dbReference type="NCBI Taxonomy" id="755310"/>
    <lineage>
        <taxon>Archaea</taxon>
        <taxon>Methanobacteriati</taxon>
        <taxon>Methanobacteriota</taxon>
        <taxon>Stenosarchaea group</taxon>
        <taxon>Halobacteria</taxon>
        <taxon>Halobacteriales</taxon>
        <taxon>Haloferacaceae</taxon>
        <taxon>Halobellus</taxon>
    </lineage>
</organism>
<accession>A0ABD6DUA8</accession>
<evidence type="ECO:0000313" key="3">
    <source>
        <dbReference type="EMBL" id="MFD1685878.1"/>
    </source>
</evidence>
<dbReference type="Gene3D" id="3.40.50.720">
    <property type="entry name" value="NAD(P)-binding Rossmann-like Domain"/>
    <property type="match status" value="1"/>
</dbReference>
<comment type="caution">
    <text evidence="3">The sequence shown here is derived from an EMBL/GenBank/DDBJ whole genome shotgun (WGS) entry which is preliminary data.</text>
</comment>
<dbReference type="Proteomes" id="UP001597092">
    <property type="component" value="Unassembled WGS sequence"/>
</dbReference>
<evidence type="ECO:0000313" key="4">
    <source>
        <dbReference type="Proteomes" id="UP001597092"/>
    </source>
</evidence>
<dbReference type="PANTHER" id="PTHR43377:SF1">
    <property type="entry name" value="BILIVERDIN REDUCTASE A"/>
    <property type="match status" value="1"/>
</dbReference>
<dbReference type="Pfam" id="PF01408">
    <property type="entry name" value="GFO_IDH_MocA"/>
    <property type="match status" value="1"/>
</dbReference>
<evidence type="ECO:0000259" key="1">
    <source>
        <dbReference type="Pfam" id="PF01408"/>
    </source>
</evidence>
<gene>
    <name evidence="3" type="ORF">ACFSAS_09670</name>
</gene>
<dbReference type="RefSeq" id="WP_256305996.1">
    <property type="nucleotide sequence ID" value="NZ_JANHAW010000001.1"/>
</dbReference>
<feature type="domain" description="GFO/IDH/MocA-like oxidoreductase" evidence="2">
    <location>
        <begin position="132"/>
        <end position="238"/>
    </location>
</feature>
<dbReference type="Pfam" id="PF22725">
    <property type="entry name" value="GFO_IDH_MocA_C3"/>
    <property type="match status" value="1"/>
</dbReference>
<feature type="domain" description="Gfo/Idh/MocA-like oxidoreductase N-terminal" evidence="1">
    <location>
        <begin position="1"/>
        <end position="121"/>
    </location>
</feature>
<reference evidence="3 4" key="1">
    <citation type="journal article" date="2019" name="Int. J. Syst. Evol. Microbiol.">
        <title>The Global Catalogue of Microorganisms (GCM) 10K type strain sequencing project: providing services to taxonomists for standard genome sequencing and annotation.</title>
        <authorList>
            <consortium name="The Broad Institute Genomics Platform"/>
            <consortium name="The Broad Institute Genome Sequencing Center for Infectious Disease"/>
            <person name="Wu L."/>
            <person name="Ma J."/>
        </authorList>
    </citation>
    <scope>NUCLEOTIDE SEQUENCE [LARGE SCALE GENOMIC DNA]</scope>
    <source>
        <strain evidence="3 4">CGMCC 1.10387</strain>
    </source>
</reference>
<proteinExistence type="predicted"/>
<protein>
    <submittedName>
        <fullName evidence="3">Gfo/Idh/MocA family protein</fullName>
    </submittedName>
</protein>
<name>A0ABD6DUA8_9EURY</name>
<evidence type="ECO:0000259" key="2">
    <source>
        <dbReference type="Pfam" id="PF22725"/>
    </source>
</evidence>
<dbReference type="Gene3D" id="3.30.360.10">
    <property type="entry name" value="Dihydrodipicolinate Reductase, domain 2"/>
    <property type="match status" value="1"/>
</dbReference>
<dbReference type="InterPro" id="IPR051450">
    <property type="entry name" value="Gfo/Idh/MocA_Oxidoreductases"/>
</dbReference>
<dbReference type="InterPro" id="IPR055170">
    <property type="entry name" value="GFO_IDH_MocA-like_dom"/>
</dbReference>
<keyword evidence="4" id="KW-1185">Reference proteome</keyword>
<dbReference type="InterPro" id="IPR000683">
    <property type="entry name" value="Gfo/Idh/MocA-like_OxRdtase_N"/>
</dbReference>
<dbReference type="AlphaFoldDB" id="A0ABD6DUA8"/>
<dbReference type="InterPro" id="IPR036291">
    <property type="entry name" value="NAD(P)-bd_dom_sf"/>
</dbReference>
<sequence length="328" mass="36707">MKYGVIGTGYWGSNHARVAAELAEEDKINDVVLCDVDRDRVEELAASYDVEYTTDYTDLPSLGVDATTVATPSPTHHEISTYLLEHGVNCLVEKPLTLDSNDAWDMVETADKTGQVLGVGHIFRYHPALSDLKRRIERGELGRIKYLNTNRFSFRVPRATAGALYSLGVHDVDISNYLLEETPQSLYCNLDSFVRDDVDETATIVLEYGNATSVINESWQIPVHGKRRDLTVVGSEKTAYIDYLEDTVVELYDSRIRREGGNLRATSEGHQVYETNNREPLKVEVSEFIEACRTEDQLRAPGEVGAETVELLEYCEASSADDRVVSLD</sequence>